<accession>A0A0U1WEH2</accession>
<feature type="transmembrane region" description="Helical" evidence="1">
    <location>
        <begin position="57"/>
        <end position="79"/>
    </location>
</feature>
<evidence type="ECO:0000256" key="1">
    <source>
        <dbReference type="SAM" id="Phobius"/>
    </source>
</evidence>
<feature type="transmembrane region" description="Helical" evidence="1">
    <location>
        <begin position="100"/>
        <end position="133"/>
    </location>
</feature>
<keyword evidence="2" id="KW-0496">Mitochondrion</keyword>
<dbReference type="AlphaFoldDB" id="A0A0U1WEH2"/>
<geneLocation type="mitochondrion" evidence="2"/>
<keyword evidence="1" id="KW-0472">Membrane</keyword>
<feature type="transmembrane region" description="Helical" evidence="1">
    <location>
        <begin position="31"/>
        <end position="51"/>
    </location>
</feature>
<name>A0A0U1WEH2_9HYME</name>
<protein>
    <submittedName>
        <fullName evidence="2">NADH dehydrogenase subunit 6</fullName>
    </submittedName>
</protein>
<reference evidence="2" key="1">
    <citation type="submission" date="2014-02" db="EMBL/GenBank/DDBJ databases">
        <title>The comparative mitochondrial genomes from Braconidae subfamilies and the phylogeny of the Hymenoptera.</title>
        <authorList>
            <person name="Li Q."/>
            <person name="Wei S.J."/>
            <person name="Chen X.X."/>
        </authorList>
    </citation>
    <scope>NUCLEOTIDE SEQUENCE</scope>
</reference>
<keyword evidence="1" id="KW-0812">Transmembrane</keyword>
<dbReference type="EMBL" id="KJ412471">
    <property type="protein sequence ID" value="AHX97808.1"/>
    <property type="molecule type" value="Genomic_DNA"/>
</dbReference>
<gene>
    <name evidence="2" type="primary">ND6</name>
</gene>
<feature type="transmembrane region" description="Helical" evidence="1">
    <location>
        <begin position="6"/>
        <end position="24"/>
    </location>
</feature>
<feature type="transmembrane region" description="Helical" evidence="1">
    <location>
        <begin position="153"/>
        <end position="172"/>
    </location>
</feature>
<sequence>MLNNLMNLNFIFDYLMMLIFLLPSNMLNIHPLYYSLLLILFTLILCLKMNYFIGIYWYSYILFLIMIGGVMILLMYFSGVSMNEEFMFLMNYMYYLMMKMIYLLFMLMLMFYMFSLFNFMYLNLDLVSLIYYFKLNFILFKNLYMSFDLDKNIYLIIYLLIMMICSVLICVNKKIPMRQFIK</sequence>
<evidence type="ECO:0000313" key="2">
    <source>
        <dbReference type="EMBL" id="AHX97808.1"/>
    </source>
</evidence>
<proteinExistence type="predicted"/>
<organism evidence="2">
    <name type="scientific">Mirax sp. QL-2014</name>
    <dbReference type="NCBI Taxonomy" id="1491721"/>
    <lineage>
        <taxon>Eukaryota</taxon>
        <taxon>Metazoa</taxon>
        <taxon>Ecdysozoa</taxon>
        <taxon>Arthropoda</taxon>
        <taxon>Hexapoda</taxon>
        <taxon>Insecta</taxon>
        <taxon>Pterygota</taxon>
        <taxon>Neoptera</taxon>
        <taxon>Endopterygota</taxon>
        <taxon>Hymenoptera</taxon>
        <taxon>Apocrita</taxon>
        <taxon>Ichneumonoidea</taxon>
        <taxon>Braconidae</taxon>
        <taxon>Miracinae</taxon>
        <taxon>Mirax</taxon>
    </lineage>
</organism>
<keyword evidence="1" id="KW-1133">Transmembrane helix</keyword>